<dbReference type="RefSeq" id="WP_075078593.1">
    <property type="nucleotide sequence ID" value="NZ_BDCO01000002.1"/>
</dbReference>
<keyword evidence="2" id="KW-0560">Oxidoreductase</keyword>
<gene>
    <name evidence="5" type="ORF">TSACC_21183</name>
</gene>
<evidence type="ECO:0000256" key="2">
    <source>
        <dbReference type="ARBA" id="ARBA00023002"/>
    </source>
</evidence>
<comment type="similarity">
    <text evidence="1 3">Belongs to the short-chain dehydrogenases/reductases (SDR) family.</text>
</comment>
<name>A0A146G5G0_TERSA</name>
<reference evidence="6" key="1">
    <citation type="journal article" date="2017" name="Genome Announc.">
        <title>Draft Genome Sequence of Terrimicrobium sacchariphilum NM-5T, a Facultative Anaerobic Soil Bacterium of the Class Spartobacteria.</title>
        <authorList>
            <person name="Qiu Y.L."/>
            <person name="Tourlousse D.M."/>
            <person name="Matsuura N."/>
            <person name="Ohashi A."/>
            <person name="Sekiguchi Y."/>
        </authorList>
    </citation>
    <scope>NUCLEOTIDE SEQUENCE [LARGE SCALE GENOMIC DNA]</scope>
    <source>
        <strain evidence="6">NM-5</strain>
    </source>
</reference>
<feature type="region of interest" description="Disordered" evidence="4">
    <location>
        <begin position="253"/>
        <end position="279"/>
    </location>
</feature>
<dbReference type="PANTHER" id="PTHR44196">
    <property type="entry name" value="DEHYDROGENASE/REDUCTASE SDR FAMILY MEMBER 7B"/>
    <property type="match status" value="1"/>
</dbReference>
<dbReference type="PIRSF" id="PIRSF000126">
    <property type="entry name" value="11-beta-HSD1"/>
    <property type="match status" value="1"/>
</dbReference>
<evidence type="ECO:0000313" key="5">
    <source>
        <dbReference type="EMBL" id="GAT32781.1"/>
    </source>
</evidence>
<feature type="compositionally biased region" description="Basic and acidic residues" evidence="4">
    <location>
        <begin position="258"/>
        <end position="279"/>
    </location>
</feature>
<dbReference type="AlphaFoldDB" id="A0A146G5G0"/>
<dbReference type="OrthoDB" id="9808814at2"/>
<dbReference type="Gene3D" id="3.40.50.720">
    <property type="entry name" value="NAD(P)-binding Rossmann-like Domain"/>
    <property type="match status" value="1"/>
</dbReference>
<dbReference type="InterPro" id="IPR036291">
    <property type="entry name" value="NAD(P)-bd_dom_sf"/>
</dbReference>
<keyword evidence="6" id="KW-1185">Reference proteome</keyword>
<dbReference type="InterPro" id="IPR002347">
    <property type="entry name" value="SDR_fam"/>
</dbReference>
<comment type="caution">
    <text evidence="5">The sequence shown here is derived from an EMBL/GenBank/DDBJ whole genome shotgun (WGS) entry which is preliminary data.</text>
</comment>
<sequence length="279" mass="29945">MSTEKALITGATSGIGLHLAREFASHGHPLVLVAPVGGELRDVCRQIQGEFGVEVMAIAADLREPAAPERLFQQVGETVDILVNNAGHGQKGAFWDYPMDEDISMLRLNVEAVVRMTKVFVAHMVRRGHGRVLNVASVAGFVPGPGMATYHATKAFVLSLSESLATELEDTAVTLTALCPGPTDTDFFIKADALASGNVNKAPVMAPQDVAREGYDGLMSGDRVVVPGAANKAMVFSRRVLPESVQAKWQEQMVADVPPDKQRYHRGEKEAEAEARDAS</sequence>
<dbReference type="STRING" id="690879.TSACC_21183"/>
<dbReference type="SUPFAM" id="SSF51735">
    <property type="entry name" value="NAD(P)-binding Rossmann-fold domains"/>
    <property type="match status" value="1"/>
</dbReference>
<dbReference type="PRINTS" id="PR00081">
    <property type="entry name" value="GDHRDH"/>
</dbReference>
<organism evidence="5 6">
    <name type="scientific">Terrimicrobium sacchariphilum</name>
    <dbReference type="NCBI Taxonomy" id="690879"/>
    <lineage>
        <taxon>Bacteria</taxon>
        <taxon>Pseudomonadati</taxon>
        <taxon>Verrucomicrobiota</taxon>
        <taxon>Terrimicrobiia</taxon>
        <taxon>Terrimicrobiales</taxon>
        <taxon>Terrimicrobiaceae</taxon>
        <taxon>Terrimicrobium</taxon>
    </lineage>
</organism>
<proteinExistence type="inferred from homology"/>
<dbReference type="GO" id="GO:0016020">
    <property type="term" value="C:membrane"/>
    <property type="evidence" value="ECO:0007669"/>
    <property type="project" value="TreeGrafter"/>
</dbReference>
<dbReference type="GO" id="GO:0016491">
    <property type="term" value="F:oxidoreductase activity"/>
    <property type="evidence" value="ECO:0007669"/>
    <property type="project" value="UniProtKB-KW"/>
</dbReference>
<dbReference type="PRINTS" id="PR00080">
    <property type="entry name" value="SDRFAMILY"/>
</dbReference>
<protein>
    <recommendedName>
        <fullName evidence="7">Short-chain dehydrogenase</fullName>
    </recommendedName>
</protein>
<evidence type="ECO:0008006" key="7">
    <source>
        <dbReference type="Google" id="ProtNLM"/>
    </source>
</evidence>
<evidence type="ECO:0000256" key="1">
    <source>
        <dbReference type="ARBA" id="ARBA00006484"/>
    </source>
</evidence>
<evidence type="ECO:0000256" key="4">
    <source>
        <dbReference type="SAM" id="MobiDB-lite"/>
    </source>
</evidence>
<dbReference type="Pfam" id="PF00106">
    <property type="entry name" value="adh_short"/>
    <property type="match status" value="1"/>
</dbReference>
<dbReference type="PANTHER" id="PTHR44196:SF2">
    <property type="entry name" value="SHORT-CHAIN DEHYDROGENASE-RELATED"/>
    <property type="match status" value="1"/>
</dbReference>
<evidence type="ECO:0000313" key="6">
    <source>
        <dbReference type="Proteomes" id="UP000076023"/>
    </source>
</evidence>
<accession>A0A146G5G0</accession>
<dbReference type="CDD" id="cd05233">
    <property type="entry name" value="SDR_c"/>
    <property type="match status" value="1"/>
</dbReference>
<dbReference type="EMBL" id="BDCO01000002">
    <property type="protein sequence ID" value="GAT32781.1"/>
    <property type="molecule type" value="Genomic_DNA"/>
</dbReference>
<dbReference type="InParanoid" id="A0A146G5G0"/>
<dbReference type="Proteomes" id="UP000076023">
    <property type="component" value="Unassembled WGS sequence"/>
</dbReference>
<evidence type="ECO:0000256" key="3">
    <source>
        <dbReference type="RuleBase" id="RU000363"/>
    </source>
</evidence>